<keyword evidence="3" id="KW-1185">Reference proteome</keyword>
<evidence type="ECO:0000313" key="2">
    <source>
        <dbReference type="EMBL" id="MBL0388722.1"/>
    </source>
</evidence>
<dbReference type="SUPFAM" id="SSF53474">
    <property type="entry name" value="alpha/beta-Hydrolases"/>
    <property type="match status" value="1"/>
</dbReference>
<protein>
    <submittedName>
        <fullName evidence="2">Alpha/beta hydrolase</fullName>
    </submittedName>
</protein>
<evidence type="ECO:0000259" key="1">
    <source>
        <dbReference type="Pfam" id="PF12697"/>
    </source>
</evidence>
<proteinExistence type="predicted"/>
<dbReference type="PANTHER" id="PTHR43798:SF33">
    <property type="entry name" value="HYDROLASE, PUTATIVE (AFU_ORTHOLOGUE AFUA_2G14860)-RELATED"/>
    <property type="match status" value="1"/>
</dbReference>
<dbReference type="Proteomes" id="UP000602284">
    <property type="component" value="Unassembled WGS sequence"/>
</dbReference>
<dbReference type="PANTHER" id="PTHR43798">
    <property type="entry name" value="MONOACYLGLYCEROL LIPASE"/>
    <property type="match status" value="1"/>
</dbReference>
<feature type="domain" description="AB hydrolase-1" evidence="1">
    <location>
        <begin position="23"/>
        <end position="246"/>
    </location>
</feature>
<dbReference type="Gene3D" id="3.40.50.1820">
    <property type="entry name" value="alpha/beta hydrolase"/>
    <property type="match status" value="1"/>
</dbReference>
<dbReference type="InterPro" id="IPR050266">
    <property type="entry name" value="AB_hydrolase_sf"/>
</dbReference>
<name>A0ABS1JEN9_9BACL</name>
<dbReference type="RefSeq" id="WP_201637672.1">
    <property type="nucleotide sequence ID" value="NZ_JAEQNB010000006.1"/>
</dbReference>
<dbReference type="Pfam" id="PF12697">
    <property type="entry name" value="Abhydrolase_6"/>
    <property type="match status" value="1"/>
</dbReference>
<comment type="caution">
    <text evidence="2">The sequence shown here is derived from an EMBL/GenBank/DDBJ whole genome shotgun (WGS) entry which is preliminary data.</text>
</comment>
<organism evidence="2 3">
    <name type="scientific">Tumebacillus amylolyticus</name>
    <dbReference type="NCBI Taxonomy" id="2801339"/>
    <lineage>
        <taxon>Bacteria</taxon>
        <taxon>Bacillati</taxon>
        <taxon>Bacillota</taxon>
        <taxon>Bacilli</taxon>
        <taxon>Bacillales</taxon>
        <taxon>Alicyclobacillaceae</taxon>
        <taxon>Tumebacillus</taxon>
    </lineage>
</organism>
<dbReference type="InterPro" id="IPR029058">
    <property type="entry name" value="AB_hydrolase_fold"/>
</dbReference>
<reference evidence="2 3" key="1">
    <citation type="submission" date="2021-01" db="EMBL/GenBank/DDBJ databases">
        <title>Tumebacillus sp. strain ITR2 16S ribosomal RNA gene Genome sequencing and assembly.</title>
        <authorList>
            <person name="Kang M."/>
        </authorList>
    </citation>
    <scope>NUCLEOTIDE SEQUENCE [LARGE SCALE GENOMIC DNA]</scope>
    <source>
        <strain evidence="2 3">ITR2</strain>
    </source>
</reference>
<dbReference type="PRINTS" id="PR00111">
    <property type="entry name" value="ABHYDROLASE"/>
</dbReference>
<dbReference type="EMBL" id="JAEQNB010000006">
    <property type="protein sequence ID" value="MBL0388722.1"/>
    <property type="molecule type" value="Genomic_DNA"/>
</dbReference>
<dbReference type="GO" id="GO:0016787">
    <property type="term" value="F:hydrolase activity"/>
    <property type="evidence" value="ECO:0007669"/>
    <property type="project" value="UniProtKB-KW"/>
</dbReference>
<gene>
    <name evidence="2" type="ORF">JJB07_19115</name>
</gene>
<evidence type="ECO:0000313" key="3">
    <source>
        <dbReference type="Proteomes" id="UP000602284"/>
    </source>
</evidence>
<keyword evidence="2" id="KW-0378">Hydrolase</keyword>
<accession>A0ABS1JEN9</accession>
<sequence>MPHLNVNGANLYYEQAGNGEHTLVLIHGNVASARWWDHIFAPLAEKFTVVRVDLRGCGQSEPAGGNSVPQYAADVKALLEELGKTQVTLVGHSMGGAISMELAVTAPHLLEGMVLINSSPAEGLVTPDERKPLVEMMTKDRNLMKMSLAAVVPTAASGEFFELLVEDAMIAGPTAVPNYTSLGETDYRPLLSNCTIPTLIVFGTQDSLITMEMTERTRDAIPGSQVVLYEGIGHSPNIEAPQRLIDDVTAFVTEKVGV</sequence>
<dbReference type="InterPro" id="IPR000073">
    <property type="entry name" value="AB_hydrolase_1"/>
</dbReference>